<accession>A0AA86VEX0</accession>
<sequence>MQNKFHFKGIREVVIGACVFGTVHVCEWIKGYSHGVGVRRRTVPSMYDDAGEGEGSQQQQKRYLHSLAFQFIQFKYQ</sequence>
<gene>
    <name evidence="1" type="ORF">AYBTSS11_LOCUS8503</name>
</gene>
<protein>
    <submittedName>
        <fullName evidence="1">Uncharacterized protein</fullName>
    </submittedName>
</protein>
<evidence type="ECO:0000313" key="1">
    <source>
        <dbReference type="EMBL" id="CAJ1938327.1"/>
    </source>
</evidence>
<dbReference type="Proteomes" id="UP001189624">
    <property type="component" value="Chromosome 3"/>
</dbReference>
<keyword evidence="2" id="KW-1185">Reference proteome</keyword>
<organism evidence="1 2">
    <name type="scientific">Sphenostylis stenocarpa</name>
    <dbReference type="NCBI Taxonomy" id="92480"/>
    <lineage>
        <taxon>Eukaryota</taxon>
        <taxon>Viridiplantae</taxon>
        <taxon>Streptophyta</taxon>
        <taxon>Embryophyta</taxon>
        <taxon>Tracheophyta</taxon>
        <taxon>Spermatophyta</taxon>
        <taxon>Magnoliopsida</taxon>
        <taxon>eudicotyledons</taxon>
        <taxon>Gunneridae</taxon>
        <taxon>Pentapetalae</taxon>
        <taxon>rosids</taxon>
        <taxon>fabids</taxon>
        <taxon>Fabales</taxon>
        <taxon>Fabaceae</taxon>
        <taxon>Papilionoideae</taxon>
        <taxon>50 kb inversion clade</taxon>
        <taxon>NPAAA clade</taxon>
        <taxon>indigoferoid/millettioid clade</taxon>
        <taxon>Phaseoleae</taxon>
        <taxon>Sphenostylis</taxon>
    </lineage>
</organism>
<evidence type="ECO:0000313" key="2">
    <source>
        <dbReference type="Proteomes" id="UP001189624"/>
    </source>
</evidence>
<dbReference type="Gramene" id="rna-AYBTSS11_LOCUS8503">
    <property type="protein sequence ID" value="CAJ1938327.1"/>
    <property type="gene ID" value="gene-AYBTSS11_LOCUS8503"/>
</dbReference>
<dbReference type="EMBL" id="OY731400">
    <property type="protein sequence ID" value="CAJ1938327.1"/>
    <property type="molecule type" value="Genomic_DNA"/>
</dbReference>
<name>A0AA86VEX0_9FABA</name>
<dbReference type="AlphaFoldDB" id="A0AA86VEX0"/>
<proteinExistence type="predicted"/>
<reference evidence="1" key="1">
    <citation type="submission" date="2023-10" db="EMBL/GenBank/DDBJ databases">
        <authorList>
            <person name="Domelevo Entfellner J.-B."/>
        </authorList>
    </citation>
    <scope>NUCLEOTIDE SEQUENCE</scope>
</reference>